<dbReference type="EMBL" id="QXFY01004229">
    <property type="protein sequence ID" value="KAE9278837.1"/>
    <property type="molecule type" value="Genomic_DNA"/>
</dbReference>
<dbReference type="EMBL" id="QXGD01003843">
    <property type="protein sequence ID" value="KAE9174152.1"/>
    <property type="molecule type" value="Genomic_DNA"/>
</dbReference>
<dbReference type="EMBL" id="QXFX01004070">
    <property type="protein sequence ID" value="KAE9065606.1"/>
    <property type="molecule type" value="Genomic_DNA"/>
</dbReference>
<dbReference type="Proteomes" id="UP000488956">
    <property type="component" value="Unassembled WGS sequence"/>
</dbReference>
<sequence>MDFTHQPSIFPAWIILWPTLAAGCGSHRLSLVHSLTYLVDGCRFRSQTTGEISRGSGSITPSGSIGTVIKEALFSRVEPVDRVVWHDAVQPVASTL</sequence>
<accession>A0A6A3HZ34</accession>
<protein>
    <submittedName>
        <fullName evidence="2">Uncharacterized protein</fullName>
    </submittedName>
</protein>
<dbReference type="Proteomes" id="UP000486351">
    <property type="component" value="Unassembled WGS sequence"/>
</dbReference>
<dbReference type="AlphaFoldDB" id="A0A6A3HZ34"/>
<gene>
    <name evidence="6" type="ORF">PF001_g25442</name>
    <name evidence="5" type="ORF">PF002_g29133</name>
    <name evidence="4" type="ORF">PF004_g28022</name>
    <name evidence="7" type="ORF">PF008_g28520</name>
    <name evidence="3" type="ORF">PF010_g28127</name>
    <name evidence="2" type="ORF">PF011_g25016</name>
</gene>
<proteinExistence type="predicted"/>
<dbReference type="Proteomes" id="UP000460718">
    <property type="component" value="Unassembled WGS sequence"/>
</dbReference>
<dbReference type="Proteomes" id="UP000437068">
    <property type="component" value="Unassembled WGS sequence"/>
</dbReference>
<evidence type="ECO:0000256" key="1">
    <source>
        <dbReference type="SAM" id="SignalP"/>
    </source>
</evidence>
<evidence type="ECO:0000313" key="2">
    <source>
        <dbReference type="EMBL" id="KAE8974035.1"/>
    </source>
</evidence>
<dbReference type="EMBL" id="QXFW01002962">
    <property type="protein sequence ID" value="KAE8974035.1"/>
    <property type="molecule type" value="Genomic_DNA"/>
</dbReference>
<dbReference type="Proteomes" id="UP000440367">
    <property type="component" value="Unassembled WGS sequence"/>
</dbReference>
<evidence type="ECO:0000313" key="10">
    <source>
        <dbReference type="Proteomes" id="UP000460718"/>
    </source>
</evidence>
<evidence type="ECO:0000313" key="6">
    <source>
        <dbReference type="EMBL" id="KAE9277867.1"/>
    </source>
</evidence>
<evidence type="ECO:0000313" key="12">
    <source>
        <dbReference type="Proteomes" id="UP000486351"/>
    </source>
</evidence>
<evidence type="ECO:0000313" key="13">
    <source>
        <dbReference type="Proteomes" id="UP000488956"/>
    </source>
</evidence>
<reference evidence="10 11" key="1">
    <citation type="submission" date="2018-09" db="EMBL/GenBank/DDBJ databases">
        <title>Genomic investigation of the strawberry pathogen Phytophthora fragariae indicates pathogenicity is determined by transcriptional variation in three key races.</title>
        <authorList>
            <person name="Adams T.M."/>
            <person name="Armitage A.D."/>
            <person name="Sobczyk M.K."/>
            <person name="Bates H.J."/>
            <person name="Dunwell J.M."/>
            <person name="Nellist C.F."/>
            <person name="Harrison R.J."/>
        </authorList>
    </citation>
    <scope>NUCLEOTIDE SEQUENCE [LARGE SCALE GENOMIC DNA]</scope>
    <source>
        <strain evidence="6 8">A4</strain>
        <strain evidence="5 9">BC-1</strain>
        <strain evidence="4 11">BC-23</strain>
        <strain evidence="7 12">NOV-77</strain>
        <strain evidence="3 13">ONT-3</strain>
        <strain evidence="2 10">SCRP245</strain>
    </source>
</reference>
<evidence type="ECO:0000313" key="3">
    <source>
        <dbReference type="EMBL" id="KAE9065606.1"/>
    </source>
</evidence>
<evidence type="ECO:0000313" key="7">
    <source>
        <dbReference type="EMBL" id="KAE9278837.1"/>
    </source>
</evidence>
<evidence type="ECO:0000313" key="9">
    <source>
        <dbReference type="Proteomes" id="UP000440367"/>
    </source>
</evidence>
<evidence type="ECO:0000313" key="8">
    <source>
        <dbReference type="Proteomes" id="UP000437068"/>
    </source>
</evidence>
<keyword evidence="1" id="KW-0732">Signal</keyword>
<evidence type="ECO:0000313" key="5">
    <source>
        <dbReference type="EMBL" id="KAE9174152.1"/>
    </source>
</evidence>
<dbReference type="EMBL" id="QXGC01004328">
    <property type="protein sequence ID" value="KAE9169977.1"/>
    <property type="molecule type" value="Genomic_DNA"/>
</dbReference>
<dbReference type="Proteomes" id="UP000476176">
    <property type="component" value="Unassembled WGS sequence"/>
</dbReference>
<evidence type="ECO:0000313" key="11">
    <source>
        <dbReference type="Proteomes" id="UP000476176"/>
    </source>
</evidence>
<name>A0A6A3HZ34_9STRA</name>
<feature type="chain" id="PRO_5036379691" evidence="1">
    <location>
        <begin position="24"/>
        <end position="96"/>
    </location>
</feature>
<dbReference type="EMBL" id="QXGE01002984">
    <property type="protein sequence ID" value="KAE9277867.1"/>
    <property type="molecule type" value="Genomic_DNA"/>
</dbReference>
<feature type="signal peptide" evidence="1">
    <location>
        <begin position="1"/>
        <end position="23"/>
    </location>
</feature>
<comment type="caution">
    <text evidence="2">The sequence shown here is derived from an EMBL/GenBank/DDBJ whole genome shotgun (WGS) entry which is preliminary data.</text>
</comment>
<evidence type="ECO:0000313" key="4">
    <source>
        <dbReference type="EMBL" id="KAE9169977.1"/>
    </source>
</evidence>
<organism evidence="2 10">
    <name type="scientific">Phytophthora fragariae</name>
    <dbReference type="NCBI Taxonomy" id="53985"/>
    <lineage>
        <taxon>Eukaryota</taxon>
        <taxon>Sar</taxon>
        <taxon>Stramenopiles</taxon>
        <taxon>Oomycota</taxon>
        <taxon>Peronosporomycetes</taxon>
        <taxon>Peronosporales</taxon>
        <taxon>Peronosporaceae</taxon>
        <taxon>Phytophthora</taxon>
    </lineage>
</organism>